<dbReference type="InterPro" id="IPR007381">
    <property type="entry name" value="CheF1/F2"/>
</dbReference>
<accession>M0NMA2</accession>
<dbReference type="EMBL" id="AOJG01000034">
    <property type="protein sequence ID" value="EMA58718.1"/>
    <property type="molecule type" value="Genomic_DNA"/>
</dbReference>
<dbReference type="AlphaFoldDB" id="M0NMA2"/>
<keyword evidence="1" id="KW-0145">Chemotaxis</keyword>
<evidence type="ECO:0000313" key="2">
    <source>
        <dbReference type="EMBL" id="EMA58718.1"/>
    </source>
</evidence>
<sequence length="290" mass="32020">MSGESGEYKVADTQARFAVAVRDGRKMSDVSWTPGRVLLSNRRLILAGNDGKRTVPLSDLEGLGGRHDANQSVARVSNYVSFDLGDQVLLVNAADHESFERDVYRALLDQRTVTAKHPAIEGGVVQETEWEQARVKIDENGLNAALESGAFVKFDLDDISGLDAAKRTVNGEKKPVIEVSHTDDEGTSIETHIAGAPSRMRFVEAWLRKGEERSSTNVDLSSRDREVLMALYSGVSPFEIPSFLGMDVDAVEETFERLVDLEVVEEVRVRREVALNSRGRNIASEAMNEQ</sequence>
<organism evidence="2 3">
    <name type="scientific">Halorubrum lipolyticum DSM 21995</name>
    <dbReference type="NCBI Taxonomy" id="1227482"/>
    <lineage>
        <taxon>Archaea</taxon>
        <taxon>Methanobacteriati</taxon>
        <taxon>Methanobacteriota</taxon>
        <taxon>Stenosarchaea group</taxon>
        <taxon>Halobacteria</taxon>
        <taxon>Halobacteriales</taxon>
        <taxon>Haloferacaceae</taxon>
        <taxon>Halorubrum</taxon>
    </lineage>
</organism>
<dbReference type="GO" id="GO:0006935">
    <property type="term" value="P:chemotaxis"/>
    <property type="evidence" value="ECO:0007669"/>
    <property type="project" value="UniProtKB-UniRule"/>
</dbReference>
<comment type="caution">
    <text evidence="2">The sequence shown here is derived from an EMBL/GenBank/DDBJ whole genome shotgun (WGS) entry which is preliminary data.</text>
</comment>
<dbReference type="Proteomes" id="UP000011650">
    <property type="component" value="Unassembled WGS sequence"/>
</dbReference>
<dbReference type="Pfam" id="PF04283">
    <property type="entry name" value="CheF-arch"/>
    <property type="match status" value="1"/>
</dbReference>
<proteinExistence type="predicted"/>
<dbReference type="PANTHER" id="PTHR42201:SF1">
    <property type="entry name" value="TAXIS PROTEIN"/>
    <property type="match status" value="1"/>
</dbReference>
<dbReference type="OrthoDB" id="227825at2157"/>
<keyword evidence="3" id="KW-1185">Reference proteome</keyword>
<gene>
    <name evidence="2" type="ORF">C469_12885</name>
</gene>
<dbReference type="RefSeq" id="WP_008007181.1">
    <property type="nucleotide sequence ID" value="NZ_AOJG01000034.1"/>
</dbReference>
<dbReference type="STRING" id="1227482.C469_12885"/>
<dbReference type="PANTHER" id="PTHR42201">
    <property type="entry name" value="TAXIS PROTEIN"/>
    <property type="match status" value="1"/>
</dbReference>
<reference evidence="2 3" key="1">
    <citation type="journal article" date="2014" name="PLoS Genet.">
        <title>Phylogenetically driven sequencing of extremely halophilic archaea reveals strategies for static and dynamic osmo-response.</title>
        <authorList>
            <person name="Becker E.A."/>
            <person name="Seitzer P.M."/>
            <person name="Tritt A."/>
            <person name="Larsen D."/>
            <person name="Krusor M."/>
            <person name="Yao A.I."/>
            <person name="Wu D."/>
            <person name="Madern D."/>
            <person name="Eisen J.A."/>
            <person name="Darling A.E."/>
            <person name="Facciotti M.T."/>
        </authorList>
    </citation>
    <scope>NUCLEOTIDE SEQUENCE [LARGE SCALE GENOMIC DNA]</scope>
    <source>
        <strain evidence="2 3">DSM 21995</strain>
    </source>
</reference>
<comment type="function">
    <text evidence="1">Involved in taxis signal transduction.</text>
</comment>
<comment type="subunit">
    <text evidence="1">Interacts with chemotaxis (Che) proteins as well as flagella accessory (Fla) proteins.</text>
</comment>
<protein>
    <recommendedName>
        <fullName evidence="1">Taxis protein CheF</fullName>
    </recommendedName>
</protein>
<dbReference type="PATRIC" id="fig|1227482.3.peg.2605"/>
<dbReference type="PIRSF" id="PIRSF026802">
    <property type="entry name" value="UCP026802"/>
    <property type="match status" value="1"/>
</dbReference>
<evidence type="ECO:0000313" key="3">
    <source>
        <dbReference type="Proteomes" id="UP000011650"/>
    </source>
</evidence>
<name>M0NMA2_9EURY</name>
<evidence type="ECO:0000256" key="1">
    <source>
        <dbReference type="PIRNR" id="PIRNR026802"/>
    </source>
</evidence>